<dbReference type="InterPro" id="IPR016197">
    <property type="entry name" value="Chromo-like_dom_sf"/>
</dbReference>
<dbReference type="RefSeq" id="XP_009841936.1">
    <property type="nucleotide sequence ID" value="XM_009843634.1"/>
</dbReference>
<dbReference type="PROSITE" id="PS50013">
    <property type="entry name" value="CHROMO_2"/>
    <property type="match status" value="1"/>
</dbReference>
<dbReference type="STRING" id="112090.W4FLV7"/>
<dbReference type="InterPro" id="IPR000953">
    <property type="entry name" value="Chromo/chromo_shadow_dom"/>
</dbReference>
<protein>
    <recommendedName>
        <fullName evidence="1">Chromo domain-containing protein</fullName>
    </recommendedName>
</protein>
<evidence type="ECO:0000259" key="1">
    <source>
        <dbReference type="PROSITE" id="PS50013"/>
    </source>
</evidence>
<dbReference type="AlphaFoldDB" id="W4FLV7"/>
<feature type="domain" description="Chromo" evidence="1">
    <location>
        <begin position="136"/>
        <end position="198"/>
    </location>
</feature>
<dbReference type="SUPFAM" id="SSF54160">
    <property type="entry name" value="Chromo domain-like"/>
    <property type="match status" value="1"/>
</dbReference>
<dbReference type="OrthoDB" id="74300at2759"/>
<reference evidence="2" key="1">
    <citation type="submission" date="2013-12" db="EMBL/GenBank/DDBJ databases">
        <title>The Genome Sequence of Aphanomyces astaci APO3.</title>
        <authorList>
            <consortium name="The Broad Institute Genomics Platform"/>
            <person name="Russ C."/>
            <person name="Tyler B."/>
            <person name="van West P."/>
            <person name="Dieguez-Uribeondo J."/>
            <person name="Young S.K."/>
            <person name="Zeng Q."/>
            <person name="Gargeya S."/>
            <person name="Fitzgerald M."/>
            <person name="Abouelleil A."/>
            <person name="Alvarado L."/>
            <person name="Chapman S.B."/>
            <person name="Gainer-Dewar J."/>
            <person name="Goldberg J."/>
            <person name="Griggs A."/>
            <person name="Gujja S."/>
            <person name="Hansen M."/>
            <person name="Howarth C."/>
            <person name="Imamovic A."/>
            <person name="Ireland A."/>
            <person name="Larimer J."/>
            <person name="McCowan C."/>
            <person name="Murphy C."/>
            <person name="Pearson M."/>
            <person name="Poon T.W."/>
            <person name="Priest M."/>
            <person name="Roberts A."/>
            <person name="Saif S."/>
            <person name="Shea T."/>
            <person name="Sykes S."/>
            <person name="Wortman J."/>
            <person name="Nusbaum C."/>
            <person name="Birren B."/>
        </authorList>
    </citation>
    <scope>NUCLEOTIDE SEQUENCE [LARGE SCALE GENOMIC DNA]</scope>
    <source>
        <strain evidence="2">APO3</strain>
    </source>
</reference>
<dbReference type="VEuPathDB" id="FungiDB:H257_15506"/>
<dbReference type="SMART" id="SM00298">
    <property type="entry name" value="CHROMO"/>
    <property type="match status" value="1"/>
</dbReference>
<organism evidence="2">
    <name type="scientific">Aphanomyces astaci</name>
    <name type="common">Crayfish plague agent</name>
    <dbReference type="NCBI Taxonomy" id="112090"/>
    <lineage>
        <taxon>Eukaryota</taxon>
        <taxon>Sar</taxon>
        <taxon>Stramenopiles</taxon>
        <taxon>Oomycota</taxon>
        <taxon>Saprolegniomycetes</taxon>
        <taxon>Saprolegniales</taxon>
        <taxon>Verrucalvaceae</taxon>
        <taxon>Aphanomyces</taxon>
    </lineage>
</organism>
<evidence type="ECO:0000313" key="2">
    <source>
        <dbReference type="EMBL" id="ETV68507.1"/>
    </source>
</evidence>
<dbReference type="Gene3D" id="2.40.50.40">
    <property type="match status" value="1"/>
</dbReference>
<dbReference type="InterPro" id="IPR023780">
    <property type="entry name" value="Chromo_domain"/>
</dbReference>
<dbReference type="GO" id="GO:0003676">
    <property type="term" value="F:nucleic acid binding"/>
    <property type="evidence" value="ECO:0007669"/>
    <property type="project" value="InterPro"/>
</dbReference>
<name>W4FLV7_APHAT</name>
<dbReference type="InterPro" id="IPR012337">
    <property type="entry name" value="RNaseH-like_sf"/>
</dbReference>
<dbReference type="EMBL" id="KI913184">
    <property type="protein sequence ID" value="ETV68507.1"/>
    <property type="molecule type" value="Genomic_DNA"/>
</dbReference>
<accession>W4FLV7</accession>
<sequence length="198" mass="22645">MKIMGVKHFMTTAGRAQSDGATERQNRTLEDALCCQVSNLGHDWSEHLGTIEYAQALIQASTGLIPFEVDTGRKLLKMALENLDKAQARQKGYYDKKCSKLEFREEVPWPNGSVYQPTHTRKATPMLLDASGHEVFIVEELLKQRQFNSTSEYLVKWHGLPEYKATWELERDIKHVSHFKRLVKDLRAKIQAAKSITA</sequence>
<dbReference type="Pfam" id="PF00385">
    <property type="entry name" value="Chromo"/>
    <property type="match status" value="1"/>
</dbReference>
<dbReference type="GeneID" id="20817502"/>
<proteinExistence type="predicted"/>
<dbReference type="Gene3D" id="3.30.420.10">
    <property type="entry name" value="Ribonuclease H-like superfamily/Ribonuclease H"/>
    <property type="match status" value="1"/>
</dbReference>
<dbReference type="InterPro" id="IPR036397">
    <property type="entry name" value="RNaseH_sf"/>
</dbReference>
<gene>
    <name evidence="2" type="ORF">H257_15506</name>
</gene>
<dbReference type="SUPFAM" id="SSF53098">
    <property type="entry name" value="Ribonuclease H-like"/>
    <property type="match status" value="1"/>
</dbReference>